<evidence type="ECO:0000313" key="2">
    <source>
        <dbReference type="EMBL" id="CAF3701790.1"/>
    </source>
</evidence>
<dbReference type="AlphaFoldDB" id="A0A818VER7"/>
<evidence type="ECO:0000313" key="3">
    <source>
        <dbReference type="EMBL" id="CAF3705817.1"/>
    </source>
</evidence>
<gene>
    <name evidence="3" type="ORF">FME351_LOCUS28049</name>
    <name evidence="2" type="ORF">GRG538_LOCUS28395</name>
    <name evidence="4" type="ORF">HFQ381_LOCUS3572</name>
    <name evidence="1" type="ORF">LUA448_LOCUS24788</name>
    <name evidence="6" type="ORF">QYT958_LOCUS2252</name>
    <name evidence="5" type="ORF">TSG867_LOCUS5597</name>
</gene>
<sequence>MHFKNSSAYFTVDTQNGYAKNPMVQLRHLTLHNNTSEDVNNQMLNWIQIFIARDYMPALQIFKLITNKNTQSHTQQPINMDIFSRPDIRIDIL</sequence>
<evidence type="ECO:0000313" key="5">
    <source>
        <dbReference type="EMBL" id="CAF4290517.1"/>
    </source>
</evidence>
<dbReference type="EMBL" id="CAJOBR010000144">
    <property type="protein sequence ID" value="CAF4471485.1"/>
    <property type="molecule type" value="Genomic_DNA"/>
</dbReference>
<name>A0A818VER7_9BILA</name>
<dbReference type="Proteomes" id="UP000663872">
    <property type="component" value="Unassembled WGS sequence"/>
</dbReference>
<dbReference type="Proteomes" id="UP000663851">
    <property type="component" value="Unassembled WGS sequence"/>
</dbReference>
<dbReference type="EMBL" id="CAJNYD010003259">
    <property type="protein sequence ID" value="CAF3492836.1"/>
    <property type="molecule type" value="Genomic_DNA"/>
</dbReference>
<dbReference type="EMBL" id="CAJOBQ010000197">
    <property type="protein sequence ID" value="CAF4290517.1"/>
    <property type="molecule type" value="Genomic_DNA"/>
</dbReference>
<dbReference type="EMBL" id="CAJNYU010003841">
    <property type="protein sequence ID" value="CAF3705817.1"/>
    <property type="molecule type" value="Genomic_DNA"/>
</dbReference>
<organism evidence="3 7">
    <name type="scientific">Rotaria socialis</name>
    <dbReference type="NCBI Taxonomy" id="392032"/>
    <lineage>
        <taxon>Eukaryota</taxon>
        <taxon>Metazoa</taxon>
        <taxon>Spiralia</taxon>
        <taxon>Gnathifera</taxon>
        <taxon>Rotifera</taxon>
        <taxon>Eurotatoria</taxon>
        <taxon>Bdelloidea</taxon>
        <taxon>Philodinida</taxon>
        <taxon>Philodinidae</taxon>
        <taxon>Rotaria</taxon>
    </lineage>
</organism>
<evidence type="ECO:0000313" key="6">
    <source>
        <dbReference type="EMBL" id="CAF4471485.1"/>
    </source>
</evidence>
<accession>A0A818VER7</accession>
<comment type="caution">
    <text evidence="3">The sequence shown here is derived from an EMBL/GenBank/DDBJ whole genome shotgun (WGS) entry which is preliminary data.</text>
</comment>
<protein>
    <submittedName>
        <fullName evidence="3">Uncharacterized protein</fullName>
    </submittedName>
</protein>
<dbReference type="Proteomes" id="UP000663848">
    <property type="component" value="Unassembled WGS sequence"/>
</dbReference>
<evidence type="ECO:0000313" key="7">
    <source>
        <dbReference type="Proteomes" id="UP000663869"/>
    </source>
</evidence>
<reference evidence="3" key="1">
    <citation type="submission" date="2021-02" db="EMBL/GenBank/DDBJ databases">
        <authorList>
            <person name="Nowell W R."/>
        </authorList>
    </citation>
    <scope>NUCLEOTIDE SEQUENCE</scope>
</reference>
<dbReference type="EMBL" id="CAJOBO010000131">
    <property type="protein sequence ID" value="CAF4138061.1"/>
    <property type="molecule type" value="Genomic_DNA"/>
</dbReference>
<evidence type="ECO:0000313" key="1">
    <source>
        <dbReference type="EMBL" id="CAF3492836.1"/>
    </source>
</evidence>
<dbReference type="Proteomes" id="UP000663862">
    <property type="component" value="Unassembled WGS sequence"/>
</dbReference>
<dbReference type="Proteomes" id="UP000663833">
    <property type="component" value="Unassembled WGS sequence"/>
</dbReference>
<proteinExistence type="predicted"/>
<dbReference type="EMBL" id="CAJNYT010004929">
    <property type="protein sequence ID" value="CAF3701790.1"/>
    <property type="molecule type" value="Genomic_DNA"/>
</dbReference>
<dbReference type="Proteomes" id="UP000663869">
    <property type="component" value="Unassembled WGS sequence"/>
</dbReference>
<evidence type="ECO:0000313" key="4">
    <source>
        <dbReference type="EMBL" id="CAF4138061.1"/>
    </source>
</evidence>